<evidence type="ECO:0000313" key="2">
    <source>
        <dbReference type="EMBL" id="ANN70696.1"/>
    </source>
</evidence>
<dbReference type="AlphaFoldDB" id="A0A193FU36"/>
<dbReference type="Proteomes" id="UP000092213">
    <property type="component" value="Chromosome"/>
</dbReference>
<accession>A0A193FU36</accession>
<organism evidence="2 3">
    <name type="scientific">Bordetella bronchialis</name>
    <dbReference type="NCBI Taxonomy" id="463025"/>
    <lineage>
        <taxon>Bacteria</taxon>
        <taxon>Pseudomonadati</taxon>
        <taxon>Pseudomonadota</taxon>
        <taxon>Betaproteobacteria</taxon>
        <taxon>Burkholderiales</taxon>
        <taxon>Alcaligenaceae</taxon>
        <taxon>Bordetella</taxon>
    </lineage>
</organism>
<proteinExistence type="predicted"/>
<dbReference type="RefSeq" id="WP_066668340.1">
    <property type="nucleotide sequence ID" value="NZ_CP016171.1"/>
</dbReference>
<gene>
    <name evidence="2" type="ORF">BAU08_04555</name>
</gene>
<reference evidence="2 3" key="1">
    <citation type="submission" date="2016-06" db="EMBL/GenBank/DDBJ databases">
        <title>Complete genome sequences of Bordetella bronchialis and Bordetella flabilis.</title>
        <authorList>
            <person name="LiPuma J.J."/>
            <person name="Spilker T."/>
        </authorList>
    </citation>
    <scope>NUCLEOTIDE SEQUENCE [LARGE SCALE GENOMIC DNA]</scope>
    <source>
        <strain evidence="2 3">AU17976</strain>
    </source>
</reference>
<sequence>MHPTSYVFNPLPDIVPAAGDGNASPSSPFTAASGQGRAASARGWPGEPLSPPPGLIGAGASRGGRASADVPAAMEWAESPASRPASASAASSAASASAASAPSPISATSATAAASSASATSASAAPLPAFAPADSDYQRFGGVIHHAFPMGRAPYEDMNGQVQKPTGRTRDTETVWTSAQILIAAQRAPIPPAGDLPLAAHFELRVEVGNPLFPVMPVDAALRFEQRIKQQVLHELMAVEDSITLRKLVRVAVNKGRLPMEGDGRWVLKIVQPLGYDVNPNGYAAPGNGRLAMYAAPFHPDPAGRVLTLPASVDDPIGGRYYLMKDGTLQPMRARHCILRALVCALTGARPTACQPWLGPGGGIDAARIVERGVGERGAVDCLAQRIASELDADDGAWLSPLPFTEENLAPPRDGAAHALRFNLKTRRAFEAIGGVESVMAYVQAQDDYLDLHYRHASS</sequence>
<feature type="compositionally biased region" description="Low complexity" evidence="1">
    <location>
        <begin position="31"/>
        <end position="43"/>
    </location>
</feature>
<name>A0A193FU36_9BORD</name>
<evidence type="ECO:0000313" key="3">
    <source>
        <dbReference type="Proteomes" id="UP000092213"/>
    </source>
</evidence>
<dbReference type="STRING" id="463025.BAU08_04555"/>
<dbReference type="EMBL" id="CP016171">
    <property type="protein sequence ID" value="ANN70696.1"/>
    <property type="molecule type" value="Genomic_DNA"/>
</dbReference>
<feature type="region of interest" description="Disordered" evidence="1">
    <location>
        <begin position="18"/>
        <end position="69"/>
    </location>
</feature>
<evidence type="ECO:0000256" key="1">
    <source>
        <dbReference type="SAM" id="MobiDB-lite"/>
    </source>
</evidence>
<protein>
    <submittedName>
        <fullName evidence="2">Uncharacterized protein</fullName>
    </submittedName>
</protein>